<accession>A0A0C3I4D5</accession>
<reference evidence="2 3" key="1">
    <citation type="submission" date="2015-01" db="EMBL/GenBank/DDBJ databases">
        <title>Draft genome of Vibrio mytili type strain CAIM 528.</title>
        <authorList>
            <person name="Gonzalez-Castillo A."/>
            <person name="Gomez-Gil B."/>
            <person name="Enciso-Ibarra J."/>
        </authorList>
    </citation>
    <scope>NUCLEOTIDE SEQUENCE [LARGE SCALE GENOMIC DNA]</scope>
    <source>
        <strain evidence="2 3">CAIM 528</strain>
    </source>
</reference>
<name>A0A0C3I4D5_9VIBR</name>
<dbReference type="STRING" id="50718.SU60_20775"/>
<dbReference type="PANTHER" id="PTHR35894">
    <property type="entry name" value="GENERAL SECRETION PATHWAY PROTEIN A-RELATED"/>
    <property type="match status" value="1"/>
</dbReference>
<dbReference type="GO" id="GO:0016887">
    <property type="term" value="F:ATP hydrolysis activity"/>
    <property type="evidence" value="ECO:0007669"/>
    <property type="project" value="InterPro"/>
</dbReference>
<protein>
    <submittedName>
        <fullName evidence="2">MSHA biogenesis protein MshM</fullName>
    </submittedName>
</protein>
<dbReference type="Gene3D" id="3.40.50.300">
    <property type="entry name" value="P-loop containing nucleotide triphosphate hydrolases"/>
    <property type="match status" value="1"/>
</dbReference>
<dbReference type="InterPro" id="IPR049945">
    <property type="entry name" value="AAA_22"/>
</dbReference>
<proteinExistence type="predicted"/>
<dbReference type="InterPro" id="IPR027417">
    <property type="entry name" value="P-loop_NTPase"/>
</dbReference>
<dbReference type="PANTHER" id="PTHR35894:SF7">
    <property type="entry name" value="GENERAL SECRETION PATHWAY PROTEIN A-RELATED"/>
    <property type="match status" value="1"/>
</dbReference>
<dbReference type="EMBL" id="JXOK01000092">
    <property type="protein sequence ID" value="KIN09192.1"/>
    <property type="molecule type" value="Genomic_DNA"/>
</dbReference>
<dbReference type="RefSeq" id="WP_041157196.1">
    <property type="nucleotide sequence ID" value="NZ_CBCRVP010000028.1"/>
</dbReference>
<evidence type="ECO:0000259" key="1">
    <source>
        <dbReference type="Pfam" id="PF13401"/>
    </source>
</evidence>
<keyword evidence="3" id="KW-1185">Reference proteome</keyword>
<sequence>MYLSHFGFRVQPFSLTPNTDMFLGLVPHYEAIQTILAAIQMGEGVIKVTGEVGTGKTMVCRKLIEQIESQVELVYLPNPILNGEQLQLAVARELGIQSDDPLSIVSLIQEHLIQVHATGKQTVLIVDEAQALSLPALETLRLFGNLETEQSKLIQLVLFGQPELDERLASHELRQFRQRVTFNCALRPLSMDEGVAYINNRLNKAGNGEHIFSVEQKKAIWRSAMGIPRLINQISHKALLAAFNDRCTILKNHHVYVAIHDTFDARKPKFKTPVFWGWSQA</sequence>
<dbReference type="AlphaFoldDB" id="A0A0C3I4D5"/>
<dbReference type="Proteomes" id="UP000031977">
    <property type="component" value="Unassembled WGS sequence"/>
</dbReference>
<dbReference type="SUPFAM" id="SSF52540">
    <property type="entry name" value="P-loop containing nucleoside triphosphate hydrolases"/>
    <property type="match status" value="1"/>
</dbReference>
<evidence type="ECO:0000313" key="2">
    <source>
        <dbReference type="EMBL" id="KIN09192.1"/>
    </source>
</evidence>
<dbReference type="OrthoDB" id="9780149at2"/>
<gene>
    <name evidence="2" type="ORF">SU60_20775</name>
</gene>
<feature type="domain" description="ORC1/DEAH AAA+ ATPase" evidence="1">
    <location>
        <begin position="41"/>
        <end position="168"/>
    </location>
</feature>
<dbReference type="InterPro" id="IPR052026">
    <property type="entry name" value="ExeA_AAA_ATPase_DNA-bind"/>
</dbReference>
<evidence type="ECO:0000313" key="3">
    <source>
        <dbReference type="Proteomes" id="UP000031977"/>
    </source>
</evidence>
<dbReference type="Pfam" id="PF13401">
    <property type="entry name" value="AAA_22"/>
    <property type="match status" value="1"/>
</dbReference>
<comment type="caution">
    <text evidence="2">The sequence shown here is derived from an EMBL/GenBank/DDBJ whole genome shotgun (WGS) entry which is preliminary data.</text>
</comment>
<organism evidence="2 3">
    <name type="scientific">Vibrio mytili</name>
    <dbReference type="NCBI Taxonomy" id="50718"/>
    <lineage>
        <taxon>Bacteria</taxon>
        <taxon>Pseudomonadati</taxon>
        <taxon>Pseudomonadota</taxon>
        <taxon>Gammaproteobacteria</taxon>
        <taxon>Vibrionales</taxon>
        <taxon>Vibrionaceae</taxon>
        <taxon>Vibrio</taxon>
    </lineage>
</organism>